<dbReference type="PROSITE" id="PS50894">
    <property type="entry name" value="HPT"/>
    <property type="match status" value="1"/>
</dbReference>
<evidence type="ECO:0000313" key="3">
    <source>
        <dbReference type="EMBL" id="MDD7915382.1"/>
    </source>
</evidence>
<comment type="caution">
    <text evidence="3">The sequence shown here is derived from an EMBL/GenBank/DDBJ whole genome shotgun (WGS) entry which is preliminary data.</text>
</comment>
<evidence type="ECO:0000313" key="4">
    <source>
        <dbReference type="Proteomes" id="UP001151478"/>
    </source>
</evidence>
<dbReference type="Pfam" id="PF01627">
    <property type="entry name" value="Hpt"/>
    <property type="match status" value="1"/>
</dbReference>
<dbReference type="InterPro" id="IPR036641">
    <property type="entry name" value="HPT_dom_sf"/>
</dbReference>
<gene>
    <name evidence="3" type="ORF">N5A56_013600</name>
</gene>
<dbReference type="InterPro" id="IPR008207">
    <property type="entry name" value="Sig_transdc_His_kin_Hpt_dom"/>
</dbReference>
<evidence type="ECO:0000256" key="1">
    <source>
        <dbReference type="PROSITE-ProRule" id="PRU00110"/>
    </source>
</evidence>
<proteinExistence type="predicted"/>
<dbReference type="EMBL" id="JAOSLC020000003">
    <property type="protein sequence ID" value="MDD7915382.1"/>
    <property type="molecule type" value="Genomic_DNA"/>
</dbReference>
<keyword evidence="4" id="KW-1185">Reference proteome</keyword>
<dbReference type="SUPFAM" id="SSF47226">
    <property type="entry name" value="Histidine-containing phosphotransfer domain, HPT domain"/>
    <property type="match status" value="1"/>
</dbReference>
<evidence type="ECO:0000259" key="2">
    <source>
        <dbReference type="PROSITE" id="PS50894"/>
    </source>
</evidence>
<keyword evidence="1" id="KW-0597">Phosphoprotein</keyword>
<accession>A0ABT5SB91</accession>
<dbReference type="Gene3D" id="1.20.120.160">
    <property type="entry name" value="HPT domain"/>
    <property type="match status" value="1"/>
</dbReference>
<sequence>MEKPNLSFIKEIAGDDIEFQNSILEIIKKEFPDEVEQYHQNFSSKKYKEAANNVHKIKHKISLLGLVKGLELASEFELQLKNENTELHENFIEILNKIHVYLYA</sequence>
<organism evidence="3 4">
    <name type="scientific">Polaribacter ponticola</name>
    <dbReference type="NCBI Taxonomy" id="2978475"/>
    <lineage>
        <taxon>Bacteria</taxon>
        <taxon>Pseudomonadati</taxon>
        <taxon>Bacteroidota</taxon>
        <taxon>Flavobacteriia</taxon>
        <taxon>Flavobacteriales</taxon>
        <taxon>Flavobacteriaceae</taxon>
    </lineage>
</organism>
<dbReference type="Proteomes" id="UP001151478">
    <property type="component" value="Unassembled WGS sequence"/>
</dbReference>
<dbReference type="RefSeq" id="WP_265725933.1">
    <property type="nucleotide sequence ID" value="NZ_JAOSLC020000003.1"/>
</dbReference>
<reference evidence="3" key="1">
    <citation type="submission" date="2023-02" db="EMBL/GenBank/DDBJ databases">
        <title>Polaribacter ponticola sp. nov., isolated from seawater.</title>
        <authorList>
            <person name="Baek J.H."/>
            <person name="Kim J.M."/>
            <person name="Choi D.G."/>
            <person name="Jeon C.O."/>
        </authorList>
    </citation>
    <scope>NUCLEOTIDE SEQUENCE</scope>
    <source>
        <strain evidence="3">MSW5</strain>
    </source>
</reference>
<name>A0ABT5SB91_9FLAO</name>
<feature type="domain" description="HPt" evidence="2">
    <location>
        <begin position="16"/>
        <end position="104"/>
    </location>
</feature>
<protein>
    <submittedName>
        <fullName evidence="3">Hpt domain-containing protein</fullName>
    </submittedName>
</protein>
<feature type="modified residue" description="Phosphohistidine" evidence="1">
    <location>
        <position position="55"/>
    </location>
</feature>